<gene>
    <name evidence="1" type="ORF">MNB_SM-5-660</name>
</gene>
<evidence type="ECO:0008006" key="2">
    <source>
        <dbReference type="Google" id="ProtNLM"/>
    </source>
</evidence>
<evidence type="ECO:0000313" key="1">
    <source>
        <dbReference type="EMBL" id="SFV67943.1"/>
    </source>
</evidence>
<organism evidence="1">
    <name type="scientific">hydrothermal vent metagenome</name>
    <dbReference type="NCBI Taxonomy" id="652676"/>
    <lineage>
        <taxon>unclassified sequences</taxon>
        <taxon>metagenomes</taxon>
        <taxon>ecological metagenomes</taxon>
    </lineage>
</organism>
<name>A0A1W1CQG4_9ZZZZ</name>
<dbReference type="AlphaFoldDB" id="A0A1W1CQG4"/>
<proteinExistence type="predicted"/>
<dbReference type="EMBL" id="FPHH01000107">
    <property type="protein sequence ID" value="SFV67943.1"/>
    <property type="molecule type" value="Genomic_DNA"/>
</dbReference>
<protein>
    <recommendedName>
        <fullName evidence="2">Nitric oxide-responding transcriptional regulator Dnr (Crp/Fnr family)</fullName>
    </recommendedName>
</protein>
<accession>A0A1W1CQG4</accession>
<reference evidence="1" key="1">
    <citation type="submission" date="2016-10" db="EMBL/GenBank/DDBJ databases">
        <authorList>
            <person name="de Groot N.N."/>
        </authorList>
    </citation>
    <scope>NUCLEOTIDE SEQUENCE</scope>
</reference>
<sequence length="238" mass="26769">MKYNSLMVKSLLVLSMATTSILANEKSDGADAAYVAKITISQSMNKKETLALLDKVLSPFEDMTEYALDKELNGMKKGYKNIENIEDNALLKQTISANKLNELSKNIETLETLIDNAQYSKVALLSSQMFNDSVTNFKYSSKIKEQLHIEHLDYMGFKILALLSTKNPDFTQISDAISNAKNNWNAIKGKIKDENKVEAFDLLFQGLDHSLQIKDKKMLNILAQMDLALVDVVEVVFE</sequence>